<dbReference type="Proteomes" id="UP001341840">
    <property type="component" value="Unassembled WGS sequence"/>
</dbReference>
<feature type="non-terminal residue" evidence="1">
    <location>
        <position position="1"/>
    </location>
</feature>
<evidence type="ECO:0000313" key="2">
    <source>
        <dbReference type="Proteomes" id="UP001341840"/>
    </source>
</evidence>
<comment type="caution">
    <text evidence="1">The sequence shown here is derived from an EMBL/GenBank/DDBJ whole genome shotgun (WGS) entry which is preliminary data.</text>
</comment>
<keyword evidence="2" id="KW-1185">Reference proteome</keyword>
<accession>A0ABU6UXW4</accession>
<evidence type="ECO:0000313" key="1">
    <source>
        <dbReference type="EMBL" id="MED6165155.1"/>
    </source>
</evidence>
<feature type="non-terminal residue" evidence="1">
    <location>
        <position position="69"/>
    </location>
</feature>
<name>A0ABU6UXW4_9FABA</name>
<organism evidence="1 2">
    <name type="scientific">Stylosanthes scabra</name>
    <dbReference type="NCBI Taxonomy" id="79078"/>
    <lineage>
        <taxon>Eukaryota</taxon>
        <taxon>Viridiplantae</taxon>
        <taxon>Streptophyta</taxon>
        <taxon>Embryophyta</taxon>
        <taxon>Tracheophyta</taxon>
        <taxon>Spermatophyta</taxon>
        <taxon>Magnoliopsida</taxon>
        <taxon>eudicotyledons</taxon>
        <taxon>Gunneridae</taxon>
        <taxon>Pentapetalae</taxon>
        <taxon>rosids</taxon>
        <taxon>fabids</taxon>
        <taxon>Fabales</taxon>
        <taxon>Fabaceae</taxon>
        <taxon>Papilionoideae</taxon>
        <taxon>50 kb inversion clade</taxon>
        <taxon>dalbergioids sensu lato</taxon>
        <taxon>Dalbergieae</taxon>
        <taxon>Pterocarpus clade</taxon>
        <taxon>Stylosanthes</taxon>
    </lineage>
</organism>
<reference evidence="1 2" key="1">
    <citation type="journal article" date="2023" name="Plants (Basel)">
        <title>Bridging the Gap: Combining Genomics and Transcriptomics Approaches to Understand Stylosanthes scabra, an Orphan Legume from the Brazilian Caatinga.</title>
        <authorList>
            <person name="Ferreira-Neto J.R.C."/>
            <person name="da Silva M.D."/>
            <person name="Binneck E."/>
            <person name="de Melo N.F."/>
            <person name="da Silva R.H."/>
            <person name="de Melo A.L.T.M."/>
            <person name="Pandolfi V."/>
            <person name="Bustamante F.O."/>
            <person name="Brasileiro-Vidal A.C."/>
            <person name="Benko-Iseppon A.M."/>
        </authorList>
    </citation>
    <scope>NUCLEOTIDE SEQUENCE [LARGE SCALE GENOMIC DNA]</scope>
    <source>
        <tissue evidence="1">Leaves</tissue>
    </source>
</reference>
<sequence length="69" mass="8125">HLGIEKHIWKAKEGIRSKRFTRGSQEVRNRAPCGRTVPSYVRPHVSLRASRDELCQHPRDRVFDVLFLM</sequence>
<gene>
    <name evidence="1" type="ORF">PIB30_096873</name>
</gene>
<proteinExistence type="predicted"/>
<protein>
    <submittedName>
        <fullName evidence="1">Uncharacterized protein</fullName>
    </submittedName>
</protein>
<dbReference type="EMBL" id="JASCZI010123164">
    <property type="protein sequence ID" value="MED6165155.1"/>
    <property type="molecule type" value="Genomic_DNA"/>
</dbReference>